<dbReference type="OrthoDB" id="9811076at2"/>
<dbReference type="InterPro" id="IPR052713">
    <property type="entry name" value="FeoA"/>
</dbReference>
<evidence type="ECO:0000313" key="3">
    <source>
        <dbReference type="EMBL" id="AKL98355.1"/>
    </source>
</evidence>
<evidence type="ECO:0000259" key="2">
    <source>
        <dbReference type="SMART" id="SM00899"/>
    </source>
</evidence>
<dbReference type="InterPro" id="IPR038157">
    <property type="entry name" value="FeoA_core_dom"/>
</dbReference>
<feature type="domain" description="Ferrous iron transporter FeoA-like" evidence="2">
    <location>
        <begin position="5"/>
        <end position="78"/>
    </location>
</feature>
<organism evidence="3 4">
    <name type="scientific">Endomicrobium proavitum</name>
    <dbReference type="NCBI Taxonomy" id="1408281"/>
    <lineage>
        <taxon>Bacteria</taxon>
        <taxon>Pseudomonadati</taxon>
        <taxon>Elusimicrobiota</taxon>
        <taxon>Endomicrobiia</taxon>
        <taxon>Endomicrobiales</taxon>
        <taxon>Endomicrobiaceae</taxon>
        <taxon>Endomicrobium</taxon>
    </lineage>
</organism>
<dbReference type="AlphaFoldDB" id="A0A0G3WKC8"/>
<dbReference type="EMBL" id="CP009498">
    <property type="protein sequence ID" value="AKL98355.1"/>
    <property type="molecule type" value="Genomic_DNA"/>
</dbReference>
<dbReference type="SUPFAM" id="SSF50037">
    <property type="entry name" value="C-terminal domain of transcriptional repressors"/>
    <property type="match status" value="1"/>
</dbReference>
<dbReference type="PANTHER" id="PTHR42954">
    <property type="entry name" value="FE(2+) TRANSPORT PROTEIN A"/>
    <property type="match status" value="1"/>
</dbReference>
<dbReference type="GO" id="GO:0046914">
    <property type="term" value="F:transition metal ion binding"/>
    <property type="evidence" value="ECO:0007669"/>
    <property type="project" value="InterPro"/>
</dbReference>
<dbReference type="PANTHER" id="PTHR42954:SF2">
    <property type="entry name" value="FE(2+) TRANSPORT PROTEIN A"/>
    <property type="match status" value="1"/>
</dbReference>
<dbReference type="InterPro" id="IPR007167">
    <property type="entry name" value="Fe-transptr_FeoA-like"/>
</dbReference>
<keyword evidence="4" id="KW-1185">Reference proteome</keyword>
<name>A0A0G3WKC8_9BACT</name>
<dbReference type="KEGG" id="epo:Epro_0976"/>
<dbReference type="STRING" id="1408281.Epro_0976"/>
<dbReference type="Proteomes" id="UP000035337">
    <property type="component" value="Chromosome"/>
</dbReference>
<evidence type="ECO:0000256" key="1">
    <source>
        <dbReference type="ARBA" id="ARBA00023004"/>
    </source>
</evidence>
<sequence length="79" mass="8529">MPEIKLLSKMKVGEEGSVKNISSKAGTLKKRLLDMGCVAGCKISVKKLAPLGDPIEISVKNYSLSLRKNEADAIEVEVK</sequence>
<dbReference type="Gene3D" id="2.30.30.90">
    <property type="match status" value="1"/>
</dbReference>
<evidence type="ECO:0000313" key="4">
    <source>
        <dbReference type="Proteomes" id="UP000035337"/>
    </source>
</evidence>
<dbReference type="Pfam" id="PF04023">
    <property type="entry name" value="FeoA"/>
    <property type="match status" value="1"/>
</dbReference>
<accession>A0A0G3WKC8</accession>
<reference evidence="3 4" key="1">
    <citation type="submission" date="2014-09" db="EMBL/GenBank/DDBJ databases">
        <title>Complete genome sequence of Endomicrobium proavitum.</title>
        <authorList>
            <person name="Zheng H."/>
        </authorList>
    </citation>
    <scope>NUCLEOTIDE SEQUENCE [LARGE SCALE GENOMIC DNA]</scope>
    <source>
        <strain evidence="3 4">Rsa215</strain>
    </source>
</reference>
<dbReference type="InterPro" id="IPR008988">
    <property type="entry name" value="Transcriptional_repressor_C"/>
</dbReference>
<protein>
    <submittedName>
        <fullName evidence="3">Ferrous iron transporter, protein A</fullName>
    </submittedName>
</protein>
<dbReference type="RefSeq" id="WP_052570906.1">
    <property type="nucleotide sequence ID" value="NZ_CP009498.1"/>
</dbReference>
<proteinExistence type="predicted"/>
<keyword evidence="1" id="KW-0408">Iron</keyword>
<dbReference type="SMART" id="SM00899">
    <property type="entry name" value="FeoA"/>
    <property type="match status" value="1"/>
</dbReference>
<gene>
    <name evidence="3" type="primary">feoA</name>
    <name evidence="3" type="ORF">Epro_0976</name>
</gene>